<protein>
    <recommendedName>
        <fullName evidence="5">Carboxypeptidase regulatory-like domain-containing protein</fullName>
    </recommendedName>
</protein>
<dbReference type="Proteomes" id="UP001216907">
    <property type="component" value="Unassembled WGS sequence"/>
</dbReference>
<comment type="caution">
    <text evidence="3">The sequence shown here is derived from an EMBL/GenBank/DDBJ whole genome shotgun (WGS) entry which is preliminary data.</text>
</comment>
<reference evidence="3 4" key="1">
    <citation type="submission" date="2023-03" db="EMBL/GenBank/DDBJ databases">
        <title>Paludisphaera mucosa sp. nov. a novel planctomycete from northern fen.</title>
        <authorList>
            <person name="Ivanova A."/>
        </authorList>
    </citation>
    <scope>NUCLEOTIDE SEQUENCE [LARGE SCALE GENOMIC DNA]</scope>
    <source>
        <strain evidence="3 4">Pla2</strain>
    </source>
</reference>
<dbReference type="EMBL" id="JARRAG010000001">
    <property type="protein sequence ID" value="MDG3002287.1"/>
    <property type="molecule type" value="Genomic_DNA"/>
</dbReference>
<evidence type="ECO:0000256" key="1">
    <source>
        <dbReference type="SAM" id="MobiDB-lite"/>
    </source>
</evidence>
<evidence type="ECO:0000313" key="4">
    <source>
        <dbReference type="Proteomes" id="UP001216907"/>
    </source>
</evidence>
<accession>A0ABT6F3X7</accession>
<evidence type="ECO:0000313" key="3">
    <source>
        <dbReference type="EMBL" id="MDG3002287.1"/>
    </source>
</evidence>
<name>A0ABT6F3X7_9BACT</name>
<feature type="chain" id="PRO_5045411808" description="Carboxypeptidase regulatory-like domain-containing protein" evidence="2">
    <location>
        <begin position="21"/>
        <end position="152"/>
    </location>
</feature>
<keyword evidence="2" id="KW-0732">Signal</keyword>
<evidence type="ECO:0000256" key="2">
    <source>
        <dbReference type="SAM" id="SignalP"/>
    </source>
</evidence>
<feature type="region of interest" description="Disordered" evidence="1">
    <location>
        <begin position="103"/>
        <end position="128"/>
    </location>
</feature>
<gene>
    <name evidence="3" type="ORF">PZE19_00670</name>
</gene>
<organism evidence="3 4">
    <name type="scientific">Paludisphaera mucosa</name>
    <dbReference type="NCBI Taxonomy" id="3030827"/>
    <lineage>
        <taxon>Bacteria</taxon>
        <taxon>Pseudomonadati</taxon>
        <taxon>Planctomycetota</taxon>
        <taxon>Planctomycetia</taxon>
        <taxon>Isosphaerales</taxon>
        <taxon>Isosphaeraceae</taxon>
        <taxon>Paludisphaera</taxon>
    </lineage>
</organism>
<evidence type="ECO:0008006" key="5">
    <source>
        <dbReference type="Google" id="ProtNLM"/>
    </source>
</evidence>
<sequence length="152" mass="15080">MIRRISSRLRAVAWSAAAVAVWSSSGCSEGSADGLNRQAVHGKVTLDGAPLAKGVIAFDPADGSAGAAPAGGVIADGAYSIERATGPTPGKYKVSIRSVGGGEAAQEKAAPGMPPKKPAADPIPKQYNTASTLTAEVVSGGSTTADFALTTK</sequence>
<proteinExistence type="predicted"/>
<feature type="signal peptide" evidence="2">
    <location>
        <begin position="1"/>
        <end position="20"/>
    </location>
</feature>
<keyword evidence="4" id="KW-1185">Reference proteome</keyword>
<dbReference type="PROSITE" id="PS51257">
    <property type="entry name" value="PROKAR_LIPOPROTEIN"/>
    <property type="match status" value="1"/>
</dbReference>
<dbReference type="RefSeq" id="WP_277858651.1">
    <property type="nucleotide sequence ID" value="NZ_JARRAG010000001.1"/>
</dbReference>